<sequence length="104" mass="11219">MPSTNPRQSRRDQVNQWRRRKAKASRELGNGASGSHGVWLANRRQGLTQALCTAVFADPRLCVACLPLTYAVSPVNLDRQSAPLALGAAGTCGVRSWSHLACCT</sequence>
<evidence type="ECO:0000256" key="1">
    <source>
        <dbReference type="SAM" id="MobiDB-lite"/>
    </source>
</evidence>
<evidence type="ECO:0000313" key="2">
    <source>
        <dbReference type="EMBL" id="KAK0039305.1"/>
    </source>
</evidence>
<comment type="caution">
    <text evidence="2">The sequence shown here is derived from an EMBL/GenBank/DDBJ whole genome shotgun (WGS) entry which is preliminary data.</text>
</comment>
<organism evidence="2 3">
    <name type="scientific">Biomphalaria pfeifferi</name>
    <name type="common">Bloodfluke planorb</name>
    <name type="synonym">Freshwater snail</name>
    <dbReference type="NCBI Taxonomy" id="112525"/>
    <lineage>
        <taxon>Eukaryota</taxon>
        <taxon>Metazoa</taxon>
        <taxon>Spiralia</taxon>
        <taxon>Lophotrochozoa</taxon>
        <taxon>Mollusca</taxon>
        <taxon>Gastropoda</taxon>
        <taxon>Heterobranchia</taxon>
        <taxon>Euthyneura</taxon>
        <taxon>Panpulmonata</taxon>
        <taxon>Hygrophila</taxon>
        <taxon>Lymnaeoidea</taxon>
        <taxon>Planorbidae</taxon>
        <taxon>Biomphalaria</taxon>
    </lineage>
</organism>
<proteinExistence type="predicted"/>
<dbReference type="AlphaFoldDB" id="A0AAD8ETF7"/>
<keyword evidence="3" id="KW-1185">Reference proteome</keyword>
<name>A0AAD8ETF7_BIOPF</name>
<protein>
    <submittedName>
        <fullName evidence="2">Uncharacterized protein</fullName>
    </submittedName>
</protein>
<gene>
    <name evidence="2" type="ORF">Bpfe_031263</name>
</gene>
<reference evidence="2" key="1">
    <citation type="journal article" date="2023" name="PLoS Negl. Trop. Dis.">
        <title>A genome sequence for Biomphalaria pfeifferi, the major vector snail for the human-infecting parasite Schistosoma mansoni.</title>
        <authorList>
            <person name="Bu L."/>
            <person name="Lu L."/>
            <person name="Laidemitt M.R."/>
            <person name="Zhang S.M."/>
            <person name="Mutuku M."/>
            <person name="Mkoji G."/>
            <person name="Steinauer M."/>
            <person name="Loker E.S."/>
        </authorList>
    </citation>
    <scope>NUCLEOTIDE SEQUENCE</scope>
    <source>
        <strain evidence="2">KasaAsao</strain>
    </source>
</reference>
<accession>A0AAD8ETF7</accession>
<feature type="region of interest" description="Disordered" evidence="1">
    <location>
        <begin position="1"/>
        <end position="34"/>
    </location>
</feature>
<dbReference type="EMBL" id="JASAOG010000462">
    <property type="protein sequence ID" value="KAK0039305.1"/>
    <property type="molecule type" value="Genomic_DNA"/>
</dbReference>
<reference evidence="2" key="2">
    <citation type="submission" date="2023-04" db="EMBL/GenBank/DDBJ databases">
        <authorList>
            <person name="Bu L."/>
            <person name="Lu L."/>
            <person name="Laidemitt M.R."/>
            <person name="Zhang S.M."/>
            <person name="Mutuku M."/>
            <person name="Mkoji G."/>
            <person name="Steinauer M."/>
            <person name="Loker E.S."/>
        </authorList>
    </citation>
    <scope>NUCLEOTIDE SEQUENCE</scope>
    <source>
        <strain evidence="2">KasaAsao</strain>
        <tissue evidence="2">Whole Snail</tissue>
    </source>
</reference>
<evidence type="ECO:0000313" key="3">
    <source>
        <dbReference type="Proteomes" id="UP001233172"/>
    </source>
</evidence>
<dbReference type="Proteomes" id="UP001233172">
    <property type="component" value="Unassembled WGS sequence"/>
</dbReference>